<evidence type="ECO:0000313" key="1">
    <source>
        <dbReference type="EMBL" id="ADI36759.1"/>
    </source>
</evidence>
<dbReference type="AlphaFoldDB" id="D7DUE9"/>
<evidence type="ECO:0000313" key="2">
    <source>
        <dbReference type="Proteomes" id="UP000007722"/>
    </source>
</evidence>
<keyword evidence="2" id="KW-1185">Reference proteome</keyword>
<accession>D7DUE9</accession>
<dbReference type="OrthoDB" id="59585at2157"/>
<reference evidence="1 2" key="1">
    <citation type="submission" date="2010-05" db="EMBL/GenBank/DDBJ databases">
        <title>Complete sequence of Methanococcus voltae A3.</title>
        <authorList>
            <consortium name="US DOE Joint Genome Institute"/>
            <person name="Lucas S."/>
            <person name="Copeland A."/>
            <person name="Lapidus A."/>
            <person name="Cheng J.-F."/>
            <person name="Bruce D."/>
            <person name="Goodwin L."/>
            <person name="Pitluck S."/>
            <person name="Lowry S."/>
            <person name="Clum A."/>
            <person name="Land M."/>
            <person name="Hauser L."/>
            <person name="Kyrpides N."/>
            <person name="Mikhailova N."/>
            <person name="Whitman W.B."/>
            <person name="Woyke T."/>
        </authorList>
    </citation>
    <scope>NUCLEOTIDE SEQUENCE [LARGE SCALE GENOMIC DNA]</scope>
    <source>
        <strain evidence="2">ATCC BAA-1334 / A3</strain>
    </source>
</reference>
<name>D7DUE9_METV3</name>
<dbReference type="STRING" id="456320.Mvol_1102"/>
<dbReference type="InParanoid" id="D7DUE9"/>
<proteinExistence type="predicted"/>
<dbReference type="EMBL" id="CP002057">
    <property type="protein sequence ID" value="ADI36759.1"/>
    <property type="molecule type" value="Genomic_DNA"/>
</dbReference>
<dbReference type="eggNOG" id="arCOG05066">
    <property type="taxonomic scope" value="Archaea"/>
</dbReference>
<dbReference type="FunCoup" id="D7DUE9">
    <property type="interactions" value="6"/>
</dbReference>
<dbReference type="HOGENOM" id="CLU_1736435_0_0_2"/>
<dbReference type="Proteomes" id="UP000007722">
    <property type="component" value="Chromosome"/>
</dbReference>
<dbReference type="KEGG" id="mvo:Mvol_1102"/>
<protein>
    <submittedName>
        <fullName evidence="1">Uncharacterized protein</fullName>
    </submittedName>
</protein>
<sequence>MLRKIKRIFVGNKELPAQVPIKEEEYVIYGENKGKLPIKNEERIPIQEVPEKVAISEDIQPAPETQPQTVNVPEEKIKIITEKINPKMIIARIKSPEDFEYLKERLNKEIYDVFIINLEEVPIEAIIKQFSDFRKYLETLGYNLGGLSENIILAYRDEVELDKYVSDAIAKSMVGQ</sequence>
<organism evidence="1 2">
    <name type="scientific">Methanococcus voltae (strain ATCC BAA-1334 / A3)</name>
    <dbReference type="NCBI Taxonomy" id="456320"/>
    <lineage>
        <taxon>Archaea</taxon>
        <taxon>Methanobacteriati</taxon>
        <taxon>Methanobacteriota</taxon>
        <taxon>Methanomada group</taxon>
        <taxon>Methanococci</taxon>
        <taxon>Methanococcales</taxon>
        <taxon>Methanococcaceae</taxon>
        <taxon>Methanococcus</taxon>
    </lineage>
</organism>
<gene>
    <name evidence="1" type="ordered locus">Mvol_1102</name>
</gene>